<organism evidence="2 3">
    <name type="scientific">Eiseniibacteriota bacterium</name>
    <dbReference type="NCBI Taxonomy" id="2212470"/>
    <lineage>
        <taxon>Bacteria</taxon>
        <taxon>Candidatus Eiseniibacteriota</taxon>
    </lineage>
</organism>
<evidence type="ECO:0000256" key="1">
    <source>
        <dbReference type="SAM" id="SignalP"/>
    </source>
</evidence>
<sequence length="97" mass="9898">MRKLVLLVIVVLGVLVCGASLGAAAPAPAAPASIQLTVDPFLQADVSTAVPMVPRCPCQIIFGCSFQPIGFDCAESPHCCSCRGTDPATRLCVGVPS</sequence>
<protein>
    <submittedName>
        <fullName evidence="2">Uncharacterized protein</fullName>
    </submittedName>
</protein>
<evidence type="ECO:0000313" key="3">
    <source>
        <dbReference type="Proteomes" id="UP000319836"/>
    </source>
</evidence>
<feature type="signal peptide" evidence="1">
    <location>
        <begin position="1"/>
        <end position="29"/>
    </location>
</feature>
<accession>A0A538U2P8</accession>
<dbReference type="AlphaFoldDB" id="A0A538U2P8"/>
<evidence type="ECO:0000313" key="2">
    <source>
        <dbReference type="EMBL" id="TMQ70185.1"/>
    </source>
</evidence>
<name>A0A538U2P8_UNCEI</name>
<comment type="caution">
    <text evidence="2">The sequence shown here is derived from an EMBL/GenBank/DDBJ whole genome shotgun (WGS) entry which is preliminary data.</text>
</comment>
<dbReference type="Proteomes" id="UP000319836">
    <property type="component" value="Unassembled WGS sequence"/>
</dbReference>
<keyword evidence="1" id="KW-0732">Signal</keyword>
<dbReference type="EMBL" id="VBPA01000227">
    <property type="protein sequence ID" value="TMQ70185.1"/>
    <property type="molecule type" value="Genomic_DNA"/>
</dbReference>
<feature type="chain" id="PRO_5022166964" evidence="1">
    <location>
        <begin position="30"/>
        <end position="97"/>
    </location>
</feature>
<gene>
    <name evidence="2" type="ORF">E6K80_09255</name>
</gene>
<reference evidence="2 3" key="1">
    <citation type="journal article" date="2019" name="Nat. Microbiol.">
        <title>Mediterranean grassland soil C-N compound turnover is dependent on rainfall and depth, and is mediated by genomically divergent microorganisms.</title>
        <authorList>
            <person name="Diamond S."/>
            <person name="Andeer P.F."/>
            <person name="Li Z."/>
            <person name="Crits-Christoph A."/>
            <person name="Burstein D."/>
            <person name="Anantharaman K."/>
            <person name="Lane K.R."/>
            <person name="Thomas B.C."/>
            <person name="Pan C."/>
            <person name="Northen T.R."/>
            <person name="Banfield J.F."/>
        </authorList>
    </citation>
    <scope>NUCLEOTIDE SEQUENCE [LARGE SCALE GENOMIC DNA]</scope>
    <source>
        <strain evidence="2">WS_10</strain>
    </source>
</reference>
<proteinExistence type="predicted"/>